<evidence type="ECO:0000313" key="2">
    <source>
        <dbReference type="EMBL" id="QHU36488.1"/>
    </source>
</evidence>
<feature type="transmembrane region" description="Helical" evidence="1">
    <location>
        <begin position="12"/>
        <end position="32"/>
    </location>
</feature>
<accession>A0A6C0M2F1</accession>
<dbReference type="EMBL" id="MN740639">
    <property type="protein sequence ID" value="QHU36488.1"/>
    <property type="molecule type" value="Genomic_DNA"/>
</dbReference>
<sequence length="132" mass="13796">MRFIEDLCPPALLYLIFLVVSLGLDLSLGMWYTAAIKTVVGIAFVYLLDLFCGIGLSPVSWFLVAAPFLITALATAVSIGVGFDDSVQVAQVKEQFGGTGGLPGKKDPNPAVPGIDPPADSNAIETVLTLGI</sequence>
<feature type="transmembrane region" description="Helical" evidence="1">
    <location>
        <begin position="62"/>
        <end position="83"/>
    </location>
</feature>
<evidence type="ECO:0000256" key="1">
    <source>
        <dbReference type="SAM" id="Phobius"/>
    </source>
</evidence>
<proteinExistence type="predicted"/>
<keyword evidence="1" id="KW-0472">Membrane</keyword>
<keyword evidence="1" id="KW-1133">Transmembrane helix</keyword>
<feature type="transmembrane region" description="Helical" evidence="1">
    <location>
        <begin position="39"/>
        <end position="56"/>
    </location>
</feature>
<reference evidence="2" key="1">
    <citation type="journal article" date="2020" name="Nature">
        <title>Giant virus diversity and host interactions through global metagenomics.</title>
        <authorList>
            <person name="Schulz F."/>
            <person name="Roux S."/>
            <person name="Paez-Espino D."/>
            <person name="Jungbluth S."/>
            <person name="Walsh D.A."/>
            <person name="Denef V.J."/>
            <person name="McMahon K.D."/>
            <person name="Konstantinidis K.T."/>
            <person name="Eloe-Fadrosh E.A."/>
            <person name="Kyrpides N.C."/>
            <person name="Woyke T."/>
        </authorList>
    </citation>
    <scope>NUCLEOTIDE SEQUENCE</scope>
    <source>
        <strain evidence="2">GVMAG-S-1035231-58</strain>
    </source>
</reference>
<name>A0A6C0M2F1_9ZZZZ</name>
<dbReference type="AlphaFoldDB" id="A0A6C0M2F1"/>
<organism evidence="2">
    <name type="scientific">viral metagenome</name>
    <dbReference type="NCBI Taxonomy" id="1070528"/>
    <lineage>
        <taxon>unclassified sequences</taxon>
        <taxon>metagenomes</taxon>
        <taxon>organismal metagenomes</taxon>
    </lineage>
</organism>
<keyword evidence="1" id="KW-0812">Transmembrane</keyword>
<protein>
    <submittedName>
        <fullName evidence="2">Uncharacterized protein</fullName>
    </submittedName>
</protein>